<dbReference type="Gene3D" id="3.30.565.10">
    <property type="entry name" value="Histidine kinase-like ATPase, C-terminal domain"/>
    <property type="match status" value="1"/>
</dbReference>
<keyword evidence="8" id="KW-0902">Two-component regulatory system</keyword>
<evidence type="ECO:0000256" key="4">
    <source>
        <dbReference type="ARBA" id="ARBA00022679"/>
    </source>
</evidence>
<sequence length="427" mass="46224">MRPATVWHALMRPPWRFLLGRWPWRTLVYVLSSAAIGFLLLPVTIVTLLLLPLWGIVIGALERRRTRLLGFPRQTSGHVPLSRDQRHIWLAVRVAEGATWRETAALLLDLVLGWIALAVLFVQGLCLVVFVFIGVSGSCGPAQINLFADVRIVVGPDNWWPVIPIALLAVCLFAYVNAVLAAGQASLLRVLCGPRQRELARNVERLVQSRAALVAAFEAERRRIERDLHDGVQQELVTLAARLGMVSLELDDLTAQGIDTALARDALDAAQGQAEHAMATLRNTVRGIHPAVLTDHGLRAALDELADRTPIPLSLDLSELDRLPAPLETAAYYLVTEAISNAAKHTAATRLTVRASIEDDALSVTVTDNGHGGADEKVGTGLRGLRERAETLGGQFSVVSPAGGPTTLHMVLPILTGSVERDASAAR</sequence>
<keyword evidence="9" id="KW-1133">Transmembrane helix</keyword>
<dbReference type="AlphaFoldDB" id="A0A0F0L5S4"/>
<evidence type="ECO:0000256" key="8">
    <source>
        <dbReference type="ARBA" id="ARBA00023012"/>
    </source>
</evidence>
<evidence type="ECO:0000313" key="12">
    <source>
        <dbReference type="Proteomes" id="UP000033448"/>
    </source>
</evidence>
<dbReference type="SUPFAM" id="SSF55874">
    <property type="entry name" value="ATPase domain of HSP90 chaperone/DNA topoisomerase II/histidine kinase"/>
    <property type="match status" value="1"/>
</dbReference>
<dbReference type="InterPro" id="IPR036890">
    <property type="entry name" value="HATPase_C_sf"/>
</dbReference>
<dbReference type="InterPro" id="IPR003594">
    <property type="entry name" value="HATPase_dom"/>
</dbReference>
<dbReference type="Proteomes" id="UP000033448">
    <property type="component" value="Unassembled WGS sequence"/>
</dbReference>
<dbReference type="PATRIC" id="fig|582680.7.peg.811"/>
<keyword evidence="12" id="KW-1185">Reference proteome</keyword>
<evidence type="ECO:0000313" key="11">
    <source>
        <dbReference type="EMBL" id="KJL26876.1"/>
    </source>
</evidence>
<dbReference type="GO" id="GO:0005524">
    <property type="term" value="F:ATP binding"/>
    <property type="evidence" value="ECO:0007669"/>
    <property type="project" value="UniProtKB-KW"/>
</dbReference>
<evidence type="ECO:0000256" key="1">
    <source>
        <dbReference type="ARBA" id="ARBA00000085"/>
    </source>
</evidence>
<dbReference type="PANTHER" id="PTHR24421">
    <property type="entry name" value="NITRATE/NITRITE SENSOR PROTEIN NARX-RELATED"/>
    <property type="match status" value="1"/>
</dbReference>
<name>A0A0F0L5S4_9MICO</name>
<keyword evidence="6 11" id="KW-0418">Kinase</keyword>
<feature type="domain" description="Histidine kinase/HSP90-like ATPase" evidence="10">
    <location>
        <begin position="326"/>
        <end position="416"/>
    </location>
</feature>
<evidence type="ECO:0000256" key="3">
    <source>
        <dbReference type="ARBA" id="ARBA00022553"/>
    </source>
</evidence>
<accession>A0A0F0L5S4</accession>
<dbReference type="CDD" id="cd16917">
    <property type="entry name" value="HATPase_UhpB-NarQ-NarX-like"/>
    <property type="match status" value="1"/>
</dbReference>
<keyword evidence="3" id="KW-0597">Phosphoprotein</keyword>
<organism evidence="11 12">
    <name type="scientific">Microbacterium azadirachtae</name>
    <dbReference type="NCBI Taxonomy" id="582680"/>
    <lineage>
        <taxon>Bacteria</taxon>
        <taxon>Bacillati</taxon>
        <taxon>Actinomycetota</taxon>
        <taxon>Actinomycetes</taxon>
        <taxon>Micrococcales</taxon>
        <taxon>Microbacteriaceae</taxon>
        <taxon>Microbacterium</taxon>
    </lineage>
</organism>
<comment type="caution">
    <text evidence="11">The sequence shown here is derived from an EMBL/GenBank/DDBJ whole genome shotgun (WGS) entry which is preliminary data.</text>
</comment>
<dbReference type="SMART" id="SM00387">
    <property type="entry name" value="HATPase_c"/>
    <property type="match status" value="1"/>
</dbReference>
<evidence type="ECO:0000256" key="6">
    <source>
        <dbReference type="ARBA" id="ARBA00022777"/>
    </source>
</evidence>
<dbReference type="RefSeq" id="WP_045249521.1">
    <property type="nucleotide sequence ID" value="NZ_JYIT01000060.1"/>
</dbReference>
<dbReference type="Gene3D" id="1.20.5.1930">
    <property type="match status" value="1"/>
</dbReference>
<evidence type="ECO:0000259" key="10">
    <source>
        <dbReference type="SMART" id="SM00387"/>
    </source>
</evidence>
<keyword evidence="5" id="KW-0547">Nucleotide-binding</keyword>
<feature type="transmembrane region" description="Helical" evidence="9">
    <location>
        <begin position="110"/>
        <end position="133"/>
    </location>
</feature>
<dbReference type="Pfam" id="PF02518">
    <property type="entry name" value="HATPase_c"/>
    <property type="match status" value="1"/>
</dbReference>
<gene>
    <name evidence="11" type="primary">liaS_2</name>
    <name evidence="11" type="ORF">RL72_00783</name>
</gene>
<evidence type="ECO:0000256" key="9">
    <source>
        <dbReference type="SAM" id="Phobius"/>
    </source>
</evidence>
<reference evidence="11 12" key="1">
    <citation type="submission" date="2015-02" db="EMBL/GenBank/DDBJ databases">
        <title>Draft genome sequences of ten Microbacterium spp. with emphasis on heavy metal contaminated environments.</title>
        <authorList>
            <person name="Corretto E."/>
        </authorList>
    </citation>
    <scope>NUCLEOTIDE SEQUENCE [LARGE SCALE GENOMIC DNA]</scope>
    <source>
        <strain evidence="11 12">DSM 23848</strain>
    </source>
</reference>
<comment type="catalytic activity">
    <reaction evidence="1">
        <text>ATP + protein L-histidine = ADP + protein N-phospho-L-histidine.</text>
        <dbReference type="EC" id="2.7.13.3"/>
    </reaction>
</comment>
<dbReference type="GO" id="GO:0000155">
    <property type="term" value="F:phosphorelay sensor kinase activity"/>
    <property type="evidence" value="ECO:0007669"/>
    <property type="project" value="InterPro"/>
</dbReference>
<keyword evidence="9" id="KW-0472">Membrane</keyword>
<dbReference type="InterPro" id="IPR011712">
    <property type="entry name" value="Sig_transdc_His_kin_sub3_dim/P"/>
</dbReference>
<keyword evidence="9" id="KW-0812">Transmembrane</keyword>
<evidence type="ECO:0000256" key="5">
    <source>
        <dbReference type="ARBA" id="ARBA00022741"/>
    </source>
</evidence>
<dbReference type="Pfam" id="PF13796">
    <property type="entry name" value="Sensor"/>
    <property type="match status" value="1"/>
</dbReference>
<dbReference type="PANTHER" id="PTHR24421:SF10">
    <property type="entry name" value="NITRATE_NITRITE SENSOR PROTEIN NARQ"/>
    <property type="match status" value="1"/>
</dbReference>
<keyword evidence="7" id="KW-0067">ATP-binding</keyword>
<proteinExistence type="predicted"/>
<dbReference type="InterPro" id="IPR025828">
    <property type="entry name" value="Put_sensor_dom"/>
</dbReference>
<dbReference type="EC" id="2.7.13.3" evidence="2"/>
<evidence type="ECO:0000256" key="2">
    <source>
        <dbReference type="ARBA" id="ARBA00012438"/>
    </source>
</evidence>
<protein>
    <recommendedName>
        <fullName evidence="2">histidine kinase</fullName>
        <ecNumber evidence="2">2.7.13.3</ecNumber>
    </recommendedName>
</protein>
<dbReference type="InterPro" id="IPR050482">
    <property type="entry name" value="Sensor_HK_TwoCompSys"/>
</dbReference>
<dbReference type="GO" id="GO:0046983">
    <property type="term" value="F:protein dimerization activity"/>
    <property type="evidence" value="ECO:0007669"/>
    <property type="project" value="InterPro"/>
</dbReference>
<dbReference type="GO" id="GO:0016020">
    <property type="term" value="C:membrane"/>
    <property type="evidence" value="ECO:0007669"/>
    <property type="project" value="InterPro"/>
</dbReference>
<dbReference type="Pfam" id="PF07730">
    <property type="entry name" value="HisKA_3"/>
    <property type="match status" value="1"/>
</dbReference>
<evidence type="ECO:0000256" key="7">
    <source>
        <dbReference type="ARBA" id="ARBA00022840"/>
    </source>
</evidence>
<keyword evidence="4 11" id="KW-0808">Transferase</keyword>
<dbReference type="EMBL" id="JYIT01000060">
    <property type="protein sequence ID" value="KJL26876.1"/>
    <property type="molecule type" value="Genomic_DNA"/>
</dbReference>
<feature type="transmembrane region" description="Helical" evidence="9">
    <location>
        <begin position="159"/>
        <end position="180"/>
    </location>
</feature>
<feature type="transmembrane region" description="Helical" evidence="9">
    <location>
        <begin position="28"/>
        <end position="61"/>
    </location>
</feature>